<evidence type="ECO:0000256" key="3">
    <source>
        <dbReference type="ARBA" id="ARBA00038157"/>
    </source>
</evidence>
<dbReference type="AlphaFoldDB" id="A0A1E2UVI1"/>
<keyword evidence="7" id="KW-1185">Reference proteome</keyword>
<dbReference type="STRING" id="1818881.A3196_02950"/>
<reference evidence="6 7" key="1">
    <citation type="submission" date="2016-03" db="EMBL/GenBank/DDBJ databases">
        <title>Chemosynthetic sulphur-oxidizing symbionts of marine invertebrate animals are capable of nitrogen fixation.</title>
        <authorList>
            <person name="Petersen J.M."/>
            <person name="Kemper A."/>
            <person name="Gruber-Vodicka H."/>
            <person name="Cardini U."/>
            <person name="Geest Mvander."/>
            <person name="Kleiner M."/>
            <person name="Bulgheresi S."/>
            <person name="Fussmann M."/>
            <person name="Herbold C."/>
            <person name="Seah B.K.B."/>
            <person name="Antony C.Paul."/>
            <person name="Liu D."/>
            <person name="Belitz A."/>
            <person name="Weber M."/>
        </authorList>
    </citation>
    <scope>NUCLEOTIDE SEQUENCE [LARGE SCALE GENOMIC DNA]</scope>
    <source>
        <strain evidence="6">G_D</strain>
    </source>
</reference>
<dbReference type="InterPro" id="IPR036812">
    <property type="entry name" value="NAD(P)_OxRdtase_dom_sf"/>
</dbReference>
<dbReference type="FunFam" id="3.20.20.100:FF:000005">
    <property type="entry name" value="NADP(H)-dependent aldo-keto reductase"/>
    <property type="match status" value="1"/>
</dbReference>
<name>A0A1E2UVI1_9GAMM</name>
<comment type="similarity">
    <text evidence="3">Belongs to the aldo/keto reductase family. Aldo/keto reductase 2 subfamily.</text>
</comment>
<organism evidence="6 7">
    <name type="scientific">Candidatus Thiodiazotropha endoloripes</name>
    <dbReference type="NCBI Taxonomy" id="1818881"/>
    <lineage>
        <taxon>Bacteria</taxon>
        <taxon>Pseudomonadati</taxon>
        <taxon>Pseudomonadota</taxon>
        <taxon>Gammaproteobacteria</taxon>
        <taxon>Chromatiales</taxon>
        <taxon>Sedimenticolaceae</taxon>
        <taxon>Candidatus Thiodiazotropha</taxon>
    </lineage>
</organism>
<dbReference type="CDD" id="cd19094">
    <property type="entry name" value="AKR_Tas-like"/>
    <property type="match status" value="1"/>
</dbReference>
<dbReference type="InterPro" id="IPR023210">
    <property type="entry name" value="NADP_OxRdtase_dom"/>
</dbReference>
<dbReference type="InterPro" id="IPR050523">
    <property type="entry name" value="AKR_Detox_Biosynth"/>
</dbReference>
<keyword evidence="2" id="KW-0560">Oxidoreductase</keyword>
<evidence type="ECO:0000313" key="7">
    <source>
        <dbReference type="Proteomes" id="UP000094849"/>
    </source>
</evidence>
<dbReference type="GO" id="GO:0016491">
    <property type="term" value="F:oxidoreductase activity"/>
    <property type="evidence" value="ECO:0007669"/>
    <property type="project" value="UniProtKB-KW"/>
</dbReference>
<dbReference type="Pfam" id="PF00248">
    <property type="entry name" value="Aldo_ket_red"/>
    <property type="match status" value="1"/>
</dbReference>
<dbReference type="SUPFAM" id="SSF51430">
    <property type="entry name" value="NAD(P)-linked oxidoreductase"/>
    <property type="match status" value="1"/>
</dbReference>
<dbReference type="Proteomes" id="UP000094849">
    <property type="component" value="Unassembled WGS sequence"/>
</dbReference>
<dbReference type="NCBIfam" id="NF007912">
    <property type="entry name" value="PRK10625.1"/>
    <property type="match status" value="1"/>
</dbReference>
<sequence>MIYRSLGNSQIKVSALSLGTMTFGEQNSEAEAHVQLDRAIDAGINLIDTAEMYPVPPKANTQGETERHIGSWLARRGRREQLVLATKVAGPADWLSYLRDGNLHLDRSNIEAALEQSLQRLQTDYIDIYQLHWPDRKTNYFGALGYRHPKHESATPIEETLEVLGDLKKAGKIRHIGVSNETPWGLMRYLQVAEQKGLPRVVSIQNPYNLLNRSFEIGLAEIAHRESCGLLAYSPMAFGVLSGKYLEGKQPANARLTLFDRFTRYTNPQASAATERYVALAREHGLDPGQMALAYVTSRPFVTSTIIGATTQQQLEMNLASIDLSLDREVLEGIEKIHTEQPNPSP</sequence>
<dbReference type="PANTHER" id="PTHR43364">
    <property type="entry name" value="NADH-SPECIFIC METHYLGLYOXAL REDUCTASE-RELATED"/>
    <property type="match status" value="1"/>
</dbReference>
<feature type="domain" description="NADP-dependent oxidoreductase" evidence="5">
    <location>
        <begin position="16"/>
        <end position="337"/>
    </location>
</feature>
<dbReference type="EMBL" id="LVJZ01000003">
    <property type="protein sequence ID" value="ODB98444.1"/>
    <property type="molecule type" value="Genomic_DNA"/>
</dbReference>
<evidence type="ECO:0000256" key="4">
    <source>
        <dbReference type="ARBA" id="ARBA00070119"/>
    </source>
</evidence>
<dbReference type="OrthoDB" id="9772407at2"/>
<evidence type="ECO:0000259" key="5">
    <source>
        <dbReference type="Pfam" id="PF00248"/>
    </source>
</evidence>
<evidence type="ECO:0000313" key="6">
    <source>
        <dbReference type="EMBL" id="ODB98444.1"/>
    </source>
</evidence>
<dbReference type="RefSeq" id="WP_069004109.1">
    <property type="nucleotide sequence ID" value="NZ_LVJW01000006.1"/>
</dbReference>
<accession>A0A1E2UVI1</accession>
<proteinExistence type="inferred from homology"/>
<dbReference type="Gene3D" id="3.20.20.100">
    <property type="entry name" value="NADP-dependent oxidoreductase domain"/>
    <property type="match status" value="1"/>
</dbReference>
<evidence type="ECO:0000256" key="1">
    <source>
        <dbReference type="ARBA" id="ARBA00022857"/>
    </source>
</evidence>
<keyword evidence="1" id="KW-0521">NADP</keyword>
<comment type="caution">
    <text evidence="6">The sequence shown here is derived from an EMBL/GenBank/DDBJ whole genome shotgun (WGS) entry which is preliminary data.</text>
</comment>
<dbReference type="PANTHER" id="PTHR43364:SF4">
    <property type="entry name" value="NAD(P)-LINKED OXIDOREDUCTASE SUPERFAMILY PROTEIN"/>
    <property type="match status" value="1"/>
</dbReference>
<protein>
    <recommendedName>
        <fullName evidence="4">Protein tas</fullName>
    </recommendedName>
</protein>
<evidence type="ECO:0000256" key="2">
    <source>
        <dbReference type="ARBA" id="ARBA00023002"/>
    </source>
</evidence>
<gene>
    <name evidence="6" type="ORF">A3196_02950</name>
</gene>